<dbReference type="AlphaFoldDB" id="A0A835VDJ1"/>
<dbReference type="PROSITE" id="PS51360">
    <property type="entry name" value="PLUS3"/>
    <property type="match status" value="1"/>
</dbReference>
<gene>
    <name evidence="2" type="ORF">HPP92_001425</name>
</gene>
<dbReference type="PANTHER" id="PTHR46695">
    <property type="entry name" value="ZINC FINGER CCCH DOMAIN-CONTAINING PROTEIN 44-RELATED"/>
    <property type="match status" value="1"/>
</dbReference>
<dbReference type="Proteomes" id="UP000636800">
    <property type="component" value="Chromosome 1"/>
</dbReference>
<dbReference type="SUPFAM" id="SSF159042">
    <property type="entry name" value="Plus3-like"/>
    <property type="match status" value="1"/>
</dbReference>
<proteinExistence type="predicted"/>
<comment type="caution">
    <text evidence="2">The sequence shown here is derived from an EMBL/GenBank/DDBJ whole genome shotgun (WGS) entry which is preliminary data.</text>
</comment>
<dbReference type="GO" id="GO:0003677">
    <property type="term" value="F:DNA binding"/>
    <property type="evidence" value="ECO:0007669"/>
    <property type="project" value="InterPro"/>
</dbReference>
<evidence type="ECO:0000313" key="2">
    <source>
        <dbReference type="EMBL" id="KAG0496734.1"/>
    </source>
</evidence>
<reference evidence="2 3" key="1">
    <citation type="journal article" date="2020" name="Nat. Food">
        <title>A phased Vanilla planifolia genome enables genetic improvement of flavour and production.</title>
        <authorList>
            <person name="Hasing T."/>
            <person name="Tang H."/>
            <person name="Brym M."/>
            <person name="Khazi F."/>
            <person name="Huang T."/>
            <person name="Chambers A.H."/>
        </authorList>
    </citation>
    <scope>NUCLEOTIDE SEQUENCE [LARGE SCALE GENOMIC DNA]</scope>
    <source>
        <tissue evidence="2">Leaf</tissue>
    </source>
</reference>
<dbReference type="OrthoDB" id="4062651at2759"/>
<dbReference type="Pfam" id="PF03126">
    <property type="entry name" value="Plus-3"/>
    <property type="match status" value="1"/>
</dbReference>
<accession>A0A835VDJ1</accession>
<dbReference type="Gene3D" id="3.90.70.200">
    <property type="entry name" value="Plus-3 domain"/>
    <property type="match status" value="1"/>
</dbReference>
<feature type="domain" description="Plus3" evidence="1">
    <location>
        <begin position="134"/>
        <end position="267"/>
    </location>
</feature>
<dbReference type="PANTHER" id="PTHR46695:SF5">
    <property type="entry name" value="RNA POLYMERASE-ASSOCIATED PROTEIN RTF1 HOMOLOG"/>
    <property type="match status" value="1"/>
</dbReference>
<protein>
    <recommendedName>
        <fullName evidence="1">Plus3 domain-containing protein</fullName>
    </recommendedName>
</protein>
<dbReference type="InterPro" id="IPR036128">
    <property type="entry name" value="Plus3-like_sf"/>
</dbReference>
<name>A0A835VDJ1_VANPL</name>
<sequence length="291" mass="32368">MAWMEPFQKVGNHPFLSAIASGIYGGFGNMQQLPEGCSLYVLHMQLLIAKYASLVKVAGLKRNKKVLAQELVRWSSFKCEGAFGQESKLDGSLERKDGRRGKLSIQGGVARLISACGRGSTGVTEGIPVGICLITQLSDDGEDEHTYSLVEELLDDIKTFNDKVVGSFVRIKISNAGQRQDLYRLVQVVGTHESSKPYKVGKKTTDIMLEILNLDKKETSSIDSISNQEFTEVGYLIFSTATHFILSLRSMDIYIRRKIASVKIKQKRGYIQEKAMVLHAVRVNDETISKE</sequence>
<organism evidence="2 3">
    <name type="scientific">Vanilla planifolia</name>
    <name type="common">Vanilla</name>
    <dbReference type="NCBI Taxonomy" id="51239"/>
    <lineage>
        <taxon>Eukaryota</taxon>
        <taxon>Viridiplantae</taxon>
        <taxon>Streptophyta</taxon>
        <taxon>Embryophyta</taxon>
        <taxon>Tracheophyta</taxon>
        <taxon>Spermatophyta</taxon>
        <taxon>Magnoliopsida</taxon>
        <taxon>Liliopsida</taxon>
        <taxon>Asparagales</taxon>
        <taxon>Orchidaceae</taxon>
        <taxon>Vanilloideae</taxon>
        <taxon>Vanilleae</taxon>
        <taxon>Vanilla</taxon>
    </lineage>
</organism>
<dbReference type="SMART" id="SM00719">
    <property type="entry name" value="Plus3"/>
    <property type="match status" value="1"/>
</dbReference>
<dbReference type="InterPro" id="IPR004343">
    <property type="entry name" value="Plus-3_dom"/>
</dbReference>
<evidence type="ECO:0000259" key="1">
    <source>
        <dbReference type="PROSITE" id="PS51360"/>
    </source>
</evidence>
<dbReference type="EMBL" id="JADCNL010000001">
    <property type="protein sequence ID" value="KAG0496734.1"/>
    <property type="molecule type" value="Genomic_DNA"/>
</dbReference>
<keyword evidence="3" id="KW-1185">Reference proteome</keyword>
<evidence type="ECO:0000313" key="3">
    <source>
        <dbReference type="Proteomes" id="UP000636800"/>
    </source>
</evidence>